<dbReference type="Pfam" id="PF00561">
    <property type="entry name" value="Abhydrolase_1"/>
    <property type="match status" value="1"/>
</dbReference>
<dbReference type="PANTHER" id="PTHR43139:SF52">
    <property type="entry name" value="SI:DKEY-122A22.2"/>
    <property type="match status" value="1"/>
</dbReference>
<dbReference type="Gene3D" id="3.40.50.1820">
    <property type="entry name" value="alpha/beta hydrolase"/>
    <property type="match status" value="1"/>
</dbReference>
<evidence type="ECO:0000313" key="2">
    <source>
        <dbReference type="EMBL" id="BBY64016.1"/>
    </source>
</evidence>
<protein>
    <submittedName>
        <fullName evidence="2">Carboxylesterase</fullName>
    </submittedName>
</protein>
<dbReference type="InterPro" id="IPR000073">
    <property type="entry name" value="AB_hydrolase_1"/>
</dbReference>
<gene>
    <name evidence="2" type="ORF">MHEL_22590</name>
</gene>
<dbReference type="GO" id="GO:0003824">
    <property type="term" value="F:catalytic activity"/>
    <property type="evidence" value="ECO:0007669"/>
    <property type="project" value="UniProtKB-ARBA"/>
</dbReference>
<dbReference type="AlphaFoldDB" id="A0A7I7T7A6"/>
<dbReference type="PANTHER" id="PTHR43139">
    <property type="entry name" value="SI:DKEY-122A22.2"/>
    <property type="match status" value="1"/>
</dbReference>
<dbReference type="Proteomes" id="UP000467148">
    <property type="component" value="Chromosome"/>
</dbReference>
<name>A0A7I7T7A6_9MYCO</name>
<proteinExistence type="predicted"/>
<keyword evidence="3" id="KW-1185">Reference proteome</keyword>
<sequence>MAVSEKSGFRSVESRQRYLAVYDRVRALSPRPDAVHDVPTEFGLVRVYQHGSDGGIPVVLLHCFWATSAMWAEHVSALTSDFTVYTVDLLGQPGASVQSRSMKSARDCACCLDQVLGGLGLAGVHLVGHSYGGWTAAQTAARIPDRLASVTLIEPVNTVARLSARFWRTGALLLLPGAERKQCTVAEILGHPAPGSLLDSVMELVMAAGSAFASFGTPFPRYIPDPLLHSVDVPVQVLLAGNTIHDSAKGIDRIRRVAPTWGHRLWPEATHVAV</sequence>
<reference evidence="2 3" key="1">
    <citation type="journal article" date="2019" name="Emerg. Microbes Infect.">
        <title>Comprehensive subspecies identification of 175 nontuberculous mycobacteria species based on 7547 genomic profiles.</title>
        <authorList>
            <person name="Matsumoto Y."/>
            <person name="Kinjo T."/>
            <person name="Motooka D."/>
            <person name="Nabeya D."/>
            <person name="Jung N."/>
            <person name="Uechi K."/>
            <person name="Horii T."/>
            <person name="Iida T."/>
            <person name="Fujita J."/>
            <person name="Nakamura S."/>
        </authorList>
    </citation>
    <scope>NUCLEOTIDE SEQUENCE [LARGE SCALE GENOMIC DNA]</scope>
    <source>
        <strain evidence="2 3">JCM 30396</strain>
    </source>
</reference>
<evidence type="ECO:0000313" key="3">
    <source>
        <dbReference type="Proteomes" id="UP000467148"/>
    </source>
</evidence>
<organism evidence="2 3">
    <name type="scientific">Mycolicibacterium helvum</name>
    <dbReference type="NCBI Taxonomy" id="1534349"/>
    <lineage>
        <taxon>Bacteria</taxon>
        <taxon>Bacillati</taxon>
        <taxon>Actinomycetota</taxon>
        <taxon>Actinomycetes</taxon>
        <taxon>Mycobacteriales</taxon>
        <taxon>Mycobacteriaceae</taxon>
        <taxon>Mycolicibacterium</taxon>
    </lineage>
</organism>
<feature type="domain" description="AB hydrolase-1" evidence="1">
    <location>
        <begin position="57"/>
        <end position="160"/>
    </location>
</feature>
<dbReference type="InterPro" id="IPR029058">
    <property type="entry name" value="AB_hydrolase_fold"/>
</dbReference>
<dbReference type="EMBL" id="AP022596">
    <property type="protein sequence ID" value="BBY64016.1"/>
    <property type="molecule type" value="Genomic_DNA"/>
</dbReference>
<dbReference type="InterPro" id="IPR052370">
    <property type="entry name" value="Meta-cleavage_hydrolase"/>
</dbReference>
<accession>A0A7I7T7A6</accession>
<evidence type="ECO:0000259" key="1">
    <source>
        <dbReference type="Pfam" id="PF00561"/>
    </source>
</evidence>
<dbReference type="SUPFAM" id="SSF53474">
    <property type="entry name" value="alpha/beta-Hydrolases"/>
    <property type="match status" value="1"/>
</dbReference>
<dbReference type="KEGG" id="mhev:MHEL_22590"/>